<reference evidence="2 3" key="1">
    <citation type="journal article" date="2019" name="Int. J. Syst. Evol. Microbiol.">
        <title>The Global Catalogue of Microorganisms (GCM) 10K type strain sequencing project: providing services to taxonomists for standard genome sequencing and annotation.</title>
        <authorList>
            <consortium name="The Broad Institute Genomics Platform"/>
            <consortium name="The Broad Institute Genome Sequencing Center for Infectious Disease"/>
            <person name="Wu L."/>
            <person name="Ma J."/>
        </authorList>
    </citation>
    <scope>NUCLEOTIDE SEQUENCE [LARGE SCALE GENOMIC DNA]</scope>
    <source>
        <strain evidence="2 3">JCM 14718</strain>
    </source>
</reference>
<gene>
    <name evidence="2" type="ORF">GCM10009765_66290</name>
</gene>
<evidence type="ECO:0000313" key="3">
    <source>
        <dbReference type="Proteomes" id="UP001500618"/>
    </source>
</evidence>
<organism evidence="2 3">
    <name type="scientific">Fodinicola feengrottensis</name>
    <dbReference type="NCBI Taxonomy" id="435914"/>
    <lineage>
        <taxon>Bacteria</taxon>
        <taxon>Bacillati</taxon>
        <taxon>Actinomycetota</taxon>
        <taxon>Actinomycetes</taxon>
        <taxon>Mycobacteriales</taxon>
        <taxon>Fodinicola</taxon>
    </lineage>
</organism>
<dbReference type="EMBL" id="BAAANY010000032">
    <property type="protein sequence ID" value="GAA1707586.1"/>
    <property type="molecule type" value="Genomic_DNA"/>
</dbReference>
<dbReference type="InterPro" id="IPR036551">
    <property type="entry name" value="Flavin_trans-like"/>
</dbReference>
<evidence type="ECO:0000313" key="2">
    <source>
        <dbReference type="EMBL" id="GAA1707586.1"/>
    </source>
</evidence>
<accession>A0ABN2ILQ7</accession>
<dbReference type="Proteomes" id="UP001500618">
    <property type="component" value="Unassembled WGS sequence"/>
</dbReference>
<evidence type="ECO:0000259" key="1">
    <source>
        <dbReference type="Pfam" id="PF02441"/>
    </source>
</evidence>
<comment type="caution">
    <text evidence="2">The sequence shown here is derived from an EMBL/GenBank/DDBJ whole genome shotgun (WGS) entry which is preliminary data.</text>
</comment>
<keyword evidence="3" id="KW-1185">Reference proteome</keyword>
<protein>
    <recommendedName>
        <fullName evidence="1">Flavoprotein domain-containing protein</fullName>
    </recommendedName>
</protein>
<dbReference type="Gene3D" id="3.40.50.1950">
    <property type="entry name" value="Flavin prenyltransferase-like"/>
    <property type="match status" value="1"/>
</dbReference>
<dbReference type="Pfam" id="PF02441">
    <property type="entry name" value="Flavoprotein"/>
    <property type="match status" value="1"/>
</dbReference>
<proteinExistence type="predicted"/>
<dbReference type="RefSeq" id="WP_163571201.1">
    <property type="nucleotide sequence ID" value="NZ_BAAANY010000032.1"/>
</dbReference>
<feature type="domain" description="Flavoprotein" evidence="1">
    <location>
        <begin position="23"/>
        <end position="128"/>
    </location>
</feature>
<name>A0ABN2ILQ7_9ACTN</name>
<sequence>MSEDKVIYLIAAAAPPVLEIEIPISLLQECGWQVCLILTPTAAGWVDVPRLEKATRAAVRVYPRRPGDQDPLPEANVVLGAPLTFNMINKWAMGVSDTLALGVLNELLGVGIPIFSAPCAKDALRKHPAYGANVRTLTASGVHFLNSERLTSRLGNGLVTFDWPAVVGVLDAALYPGL</sequence>
<dbReference type="SUPFAM" id="SSF52507">
    <property type="entry name" value="Homo-oligomeric flavin-containing Cys decarboxylases, HFCD"/>
    <property type="match status" value="1"/>
</dbReference>
<dbReference type="InterPro" id="IPR003382">
    <property type="entry name" value="Flavoprotein"/>
</dbReference>